<dbReference type="GO" id="GO:1902201">
    <property type="term" value="P:negative regulation of bacterial-type flagellum-dependent cell motility"/>
    <property type="evidence" value="ECO:0007669"/>
    <property type="project" value="TreeGrafter"/>
</dbReference>
<evidence type="ECO:0000313" key="8">
    <source>
        <dbReference type="Proteomes" id="UP000186819"/>
    </source>
</evidence>
<evidence type="ECO:0000259" key="5">
    <source>
        <dbReference type="PROSITE" id="PS50887"/>
    </source>
</evidence>
<gene>
    <name evidence="7" type="ORF">SAMN05421829_11477</name>
</gene>
<sequence length="695" mass="75102">MPSAASLHRGDHPVFLLLPPMSPPLDSTRFEQIRASGDLPSPKGIALAVIRLTRQQDVSTAELARVIGADPAFVGRLIKAANGLVAFSRRPVASVHEALMVLGLPAVRTMVLGFSLLSHYRRGACQAFDYNRFWSASLARALAAQVFAERTRAAPADELFSVGLLGSVGELALATLYPADYASVLDAASQPRAAPLLELEQAQFAMDHRELTGAMLEDWGLPRIFIDAVAQAHDPEATHLAEGSRARRMLQVLVAARCVAEICVSGDDTARNALAAALFTEGARLGIERECIAADCERIAALWTEWGSMLQLEQPGAPSFADLAAAGPVAAIAAKAPAASQARKRNPVQLPATPLPADGAAGEPAARAQRALIVDDEPRTRAGLRAVLEQAHYEVHEAGDGRVGMELALELQPQIMILDWNLPELDGPDLVRSLRQTRIGQAIYMILLTHSDDDEHLVAAFEAGADDFIAKPLRPRVLAARLRAGQRVVRLQQEVEREHEEIRHFASQLAVTNRRLHEAALTDALTGFPNRRYAIDRIQQEWSAAQRWGRPMSCMIIDLDNFKQINDTYGHDVGDEVLRSAADALRGALRGQDVVCRTGGDEFLAICPETDLVHALRCAERLRCALDSLSLQAGDARVAISASIGVAMREHWMPDVDALMKQADLGAYLAKQKGRNRVATVQKTGESAGGVAAAD</sequence>
<dbReference type="InterPro" id="IPR029787">
    <property type="entry name" value="Nucleotide_cyclase"/>
</dbReference>
<evidence type="ECO:0000256" key="2">
    <source>
        <dbReference type="ARBA" id="ARBA00034247"/>
    </source>
</evidence>
<dbReference type="CDD" id="cd17574">
    <property type="entry name" value="REC_OmpR"/>
    <property type="match status" value="1"/>
</dbReference>
<dbReference type="AlphaFoldDB" id="A0A1N7AIM5"/>
<dbReference type="Pfam" id="PF00072">
    <property type="entry name" value="Response_reg"/>
    <property type="match status" value="1"/>
</dbReference>
<feature type="domain" description="Response regulatory" evidence="4">
    <location>
        <begin position="370"/>
        <end position="486"/>
    </location>
</feature>
<dbReference type="GO" id="GO:0043709">
    <property type="term" value="P:cell adhesion involved in single-species biofilm formation"/>
    <property type="evidence" value="ECO:0007669"/>
    <property type="project" value="TreeGrafter"/>
</dbReference>
<dbReference type="InterPro" id="IPR000160">
    <property type="entry name" value="GGDEF_dom"/>
</dbReference>
<dbReference type="InterPro" id="IPR050469">
    <property type="entry name" value="Diguanylate_Cyclase"/>
</dbReference>
<dbReference type="Gene3D" id="1.10.3210.10">
    <property type="entry name" value="Hypothetical protein af1432"/>
    <property type="match status" value="1"/>
</dbReference>
<dbReference type="PROSITE" id="PS50887">
    <property type="entry name" value="GGDEF"/>
    <property type="match status" value="1"/>
</dbReference>
<dbReference type="GO" id="GO:0052621">
    <property type="term" value="F:diguanylate cyclase activity"/>
    <property type="evidence" value="ECO:0007669"/>
    <property type="project" value="UniProtKB-EC"/>
</dbReference>
<evidence type="ECO:0000259" key="6">
    <source>
        <dbReference type="PROSITE" id="PS51833"/>
    </source>
</evidence>
<evidence type="ECO:0000256" key="1">
    <source>
        <dbReference type="ARBA" id="ARBA00012528"/>
    </source>
</evidence>
<dbReference type="InterPro" id="IPR013976">
    <property type="entry name" value="HDOD"/>
</dbReference>
<dbReference type="NCBIfam" id="TIGR00254">
    <property type="entry name" value="GGDEF"/>
    <property type="match status" value="1"/>
</dbReference>
<dbReference type="InterPro" id="IPR001789">
    <property type="entry name" value="Sig_transdc_resp-reg_receiver"/>
</dbReference>
<dbReference type="Gene3D" id="3.40.50.2300">
    <property type="match status" value="1"/>
</dbReference>
<feature type="modified residue" description="4-aspartylphosphate" evidence="3">
    <location>
        <position position="419"/>
    </location>
</feature>
<dbReference type="FunFam" id="3.30.70.270:FF:000001">
    <property type="entry name" value="Diguanylate cyclase domain protein"/>
    <property type="match status" value="1"/>
</dbReference>
<dbReference type="PROSITE" id="PS51833">
    <property type="entry name" value="HDOD"/>
    <property type="match status" value="1"/>
</dbReference>
<feature type="domain" description="HDOD" evidence="6">
    <location>
        <begin position="39"/>
        <end position="235"/>
    </location>
</feature>
<keyword evidence="3" id="KW-0597">Phosphoprotein</keyword>
<dbReference type="CDD" id="cd01949">
    <property type="entry name" value="GGDEF"/>
    <property type="match status" value="1"/>
</dbReference>
<dbReference type="InterPro" id="IPR043128">
    <property type="entry name" value="Rev_trsase/Diguanyl_cyclase"/>
</dbReference>
<dbReference type="Gene3D" id="3.30.70.270">
    <property type="match status" value="1"/>
</dbReference>
<dbReference type="SMART" id="SM00267">
    <property type="entry name" value="GGDEF"/>
    <property type="match status" value="1"/>
</dbReference>
<dbReference type="Proteomes" id="UP000186819">
    <property type="component" value="Unassembled WGS sequence"/>
</dbReference>
<dbReference type="EMBL" id="FTMD01000014">
    <property type="protein sequence ID" value="SIR38854.1"/>
    <property type="molecule type" value="Genomic_DNA"/>
</dbReference>
<dbReference type="STRING" id="34027.SAMN05421829_11477"/>
<comment type="catalytic activity">
    <reaction evidence="2">
        <text>2 GTP = 3',3'-c-di-GMP + 2 diphosphate</text>
        <dbReference type="Rhea" id="RHEA:24898"/>
        <dbReference type="ChEBI" id="CHEBI:33019"/>
        <dbReference type="ChEBI" id="CHEBI:37565"/>
        <dbReference type="ChEBI" id="CHEBI:58805"/>
        <dbReference type="EC" id="2.7.7.65"/>
    </reaction>
</comment>
<dbReference type="SUPFAM" id="SSF55073">
    <property type="entry name" value="Nucleotide cyclase"/>
    <property type="match status" value="1"/>
</dbReference>
<dbReference type="GO" id="GO:0000160">
    <property type="term" value="P:phosphorelay signal transduction system"/>
    <property type="evidence" value="ECO:0007669"/>
    <property type="project" value="InterPro"/>
</dbReference>
<dbReference type="Pfam" id="PF08668">
    <property type="entry name" value="HDOD"/>
    <property type="match status" value="1"/>
</dbReference>
<dbReference type="SUPFAM" id="SSF109604">
    <property type="entry name" value="HD-domain/PDEase-like"/>
    <property type="match status" value="1"/>
</dbReference>
<dbReference type="SUPFAM" id="SSF52172">
    <property type="entry name" value="CheY-like"/>
    <property type="match status" value="1"/>
</dbReference>
<name>A0A1N7AIM5_9RHOO</name>
<dbReference type="PROSITE" id="PS50110">
    <property type="entry name" value="RESPONSE_REGULATORY"/>
    <property type="match status" value="1"/>
</dbReference>
<dbReference type="Pfam" id="PF00990">
    <property type="entry name" value="GGDEF"/>
    <property type="match status" value="1"/>
</dbReference>
<dbReference type="PANTHER" id="PTHR45138:SF9">
    <property type="entry name" value="DIGUANYLATE CYCLASE DGCM-RELATED"/>
    <property type="match status" value="1"/>
</dbReference>
<dbReference type="InterPro" id="IPR011006">
    <property type="entry name" value="CheY-like_superfamily"/>
</dbReference>
<organism evidence="7 8">
    <name type="scientific">Aromatoleum tolulyticum</name>
    <dbReference type="NCBI Taxonomy" id="34027"/>
    <lineage>
        <taxon>Bacteria</taxon>
        <taxon>Pseudomonadati</taxon>
        <taxon>Pseudomonadota</taxon>
        <taxon>Betaproteobacteria</taxon>
        <taxon>Rhodocyclales</taxon>
        <taxon>Rhodocyclaceae</taxon>
        <taxon>Aromatoleum</taxon>
    </lineage>
</organism>
<dbReference type="PANTHER" id="PTHR45138">
    <property type="entry name" value="REGULATORY COMPONENTS OF SENSORY TRANSDUCTION SYSTEM"/>
    <property type="match status" value="1"/>
</dbReference>
<evidence type="ECO:0000313" key="7">
    <source>
        <dbReference type="EMBL" id="SIR38854.1"/>
    </source>
</evidence>
<evidence type="ECO:0000256" key="3">
    <source>
        <dbReference type="PROSITE-ProRule" id="PRU00169"/>
    </source>
</evidence>
<feature type="domain" description="GGDEF" evidence="5">
    <location>
        <begin position="550"/>
        <end position="683"/>
    </location>
</feature>
<keyword evidence="8" id="KW-1185">Reference proteome</keyword>
<dbReference type="GO" id="GO:0005886">
    <property type="term" value="C:plasma membrane"/>
    <property type="evidence" value="ECO:0007669"/>
    <property type="project" value="TreeGrafter"/>
</dbReference>
<accession>A0A1N7AIM5</accession>
<proteinExistence type="predicted"/>
<dbReference type="EC" id="2.7.7.65" evidence="1"/>
<evidence type="ECO:0000259" key="4">
    <source>
        <dbReference type="PROSITE" id="PS50110"/>
    </source>
</evidence>
<dbReference type="SMART" id="SM00448">
    <property type="entry name" value="REC"/>
    <property type="match status" value="1"/>
</dbReference>
<protein>
    <recommendedName>
        <fullName evidence="1">diguanylate cyclase</fullName>
        <ecNumber evidence="1">2.7.7.65</ecNumber>
    </recommendedName>
</protein>
<reference evidence="8" key="1">
    <citation type="submission" date="2017-01" db="EMBL/GenBank/DDBJ databases">
        <authorList>
            <person name="Varghese N."/>
            <person name="Submissions S."/>
        </authorList>
    </citation>
    <scope>NUCLEOTIDE SEQUENCE [LARGE SCALE GENOMIC DNA]</scope>
    <source>
        <strain evidence="8">ATCC 51758</strain>
    </source>
</reference>